<sequence length="96" mass="10452">MACTTSRSVNSSSSSFDIPTSVSLSWKKPSSSSAGFVAFLEDDEGAPGRGCAGRDGFFTRFDFPSIERRLCGIFHVFLMRCAHEWVEVESSLSSSL</sequence>
<organism evidence="2 3">
    <name type="scientific">Tolypocladium paradoxum</name>
    <dbReference type="NCBI Taxonomy" id="94208"/>
    <lineage>
        <taxon>Eukaryota</taxon>
        <taxon>Fungi</taxon>
        <taxon>Dikarya</taxon>
        <taxon>Ascomycota</taxon>
        <taxon>Pezizomycotina</taxon>
        <taxon>Sordariomycetes</taxon>
        <taxon>Hypocreomycetidae</taxon>
        <taxon>Hypocreales</taxon>
        <taxon>Ophiocordycipitaceae</taxon>
        <taxon>Tolypocladium</taxon>
    </lineage>
</organism>
<evidence type="ECO:0000313" key="2">
    <source>
        <dbReference type="EMBL" id="POR39534.1"/>
    </source>
</evidence>
<dbReference type="Proteomes" id="UP000237481">
    <property type="component" value="Unassembled WGS sequence"/>
</dbReference>
<evidence type="ECO:0000256" key="1">
    <source>
        <dbReference type="SAM" id="MobiDB-lite"/>
    </source>
</evidence>
<comment type="caution">
    <text evidence="2">The sequence shown here is derived from an EMBL/GenBank/DDBJ whole genome shotgun (WGS) entry which is preliminary data.</text>
</comment>
<dbReference type="AlphaFoldDB" id="A0A2S4LAQ3"/>
<feature type="region of interest" description="Disordered" evidence="1">
    <location>
        <begin position="1"/>
        <end position="31"/>
    </location>
</feature>
<proteinExistence type="predicted"/>
<protein>
    <submittedName>
        <fullName evidence="2">Uncharacterized protein</fullName>
    </submittedName>
</protein>
<evidence type="ECO:0000313" key="3">
    <source>
        <dbReference type="Proteomes" id="UP000237481"/>
    </source>
</evidence>
<accession>A0A2S4LAQ3</accession>
<gene>
    <name evidence="2" type="ORF">TPAR_09509</name>
</gene>
<reference evidence="2 3" key="1">
    <citation type="submission" date="2018-01" db="EMBL/GenBank/DDBJ databases">
        <title>Harnessing the power of phylogenomics to disentangle the directionality and signatures of interkingdom host jumping in the parasitic fungal genus Tolypocladium.</title>
        <authorList>
            <person name="Quandt C.A."/>
            <person name="Patterson W."/>
            <person name="Spatafora J.W."/>
        </authorList>
    </citation>
    <scope>NUCLEOTIDE SEQUENCE [LARGE SCALE GENOMIC DNA]</scope>
    <source>
        <strain evidence="2 3">NRBC 100945</strain>
    </source>
</reference>
<name>A0A2S4LAQ3_9HYPO</name>
<dbReference type="EMBL" id="PKSG01000033">
    <property type="protein sequence ID" value="POR39534.1"/>
    <property type="molecule type" value="Genomic_DNA"/>
</dbReference>
<keyword evidence="3" id="KW-1185">Reference proteome</keyword>